<keyword evidence="9" id="KW-1185">Reference proteome</keyword>
<evidence type="ECO:0000256" key="4">
    <source>
        <dbReference type="ARBA" id="ARBA00023163"/>
    </source>
</evidence>
<name>A0A7J8WS23_GOSAI</name>
<evidence type="ECO:0000256" key="3">
    <source>
        <dbReference type="ARBA" id="ARBA00023125"/>
    </source>
</evidence>
<feature type="domain" description="TF-B3" evidence="7">
    <location>
        <begin position="207"/>
        <end position="305"/>
    </location>
</feature>
<dbReference type="SUPFAM" id="SSF101936">
    <property type="entry name" value="DNA-binding pseudobarrel domain"/>
    <property type="match status" value="2"/>
</dbReference>
<evidence type="ECO:0000256" key="5">
    <source>
        <dbReference type="ARBA" id="ARBA00023242"/>
    </source>
</evidence>
<dbReference type="InterPro" id="IPR003340">
    <property type="entry name" value="B3_DNA-bd"/>
</dbReference>
<keyword evidence="3" id="KW-0238">DNA-binding</keyword>
<dbReference type="Pfam" id="PF02362">
    <property type="entry name" value="B3"/>
    <property type="match status" value="2"/>
</dbReference>
<evidence type="ECO:0000256" key="2">
    <source>
        <dbReference type="ARBA" id="ARBA00023015"/>
    </source>
</evidence>
<accession>A0A7J8WS23</accession>
<dbReference type="AlphaFoldDB" id="A0A7J8WS23"/>
<keyword evidence="4" id="KW-0804">Transcription</keyword>
<dbReference type="CDD" id="cd10017">
    <property type="entry name" value="B3_DNA"/>
    <property type="match status" value="2"/>
</dbReference>
<keyword evidence="2" id="KW-0805">Transcription regulation</keyword>
<dbReference type="Proteomes" id="UP000593577">
    <property type="component" value="Unassembled WGS sequence"/>
</dbReference>
<feature type="domain" description="TF-B3" evidence="7">
    <location>
        <begin position="56"/>
        <end position="153"/>
    </location>
</feature>
<evidence type="ECO:0000313" key="8">
    <source>
        <dbReference type="EMBL" id="MBA0677692.1"/>
    </source>
</evidence>
<dbReference type="PANTHER" id="PTHR31391">
    <property type="entry name" value="B3 DOMAIN-CONTAINING PROTEIN OS11G0197600-RELATED"/>
    <property type="match status" value="1"/>
</dbReference>
<evidence type="ECO:0000313" key="9">
    <source>
        <dbReference type="Proteomes" id="UP000593577"/>
    </source>
</evidence>
<organism evidence="8 9">
    <name type="scientific">Gossypium aridum</name>
    <name type="common">American cotton</name>
    <name type="synonym">Erioxylum aridum</name>
    <dbReference type="NCBI Taxonomy" id="34290"/>
    <lineage>
        <taxon>Eukaryota</taxon>
        <taxon>Viridiplantae</taxon>
        <taxon>Streptophyta</taxon>
        <taxon>Embryophyta</taxon>
        <taxon>Tracheophyta</taxon>
        <taxon>Spermatophyta</taxon>
        <taxon>Magnoliopsida</taxon>
        <taxon>eudicotyledons</taxon>
        <taxon>Gunneridae</taxon>
        <taxon>Pentapetalae</taxon>
        <taxon>rosids</taxon>
        <taxon>malvids</taxon>
        <taxon>Malvales</taxon>
        <taxon>Malvaceae</taxon>
        <taxon>Malvoideae</taxon>
        <taxon>Gossypium</taxon>
    </lineage>
</organism>
<dbReference type="EMBL" id="JABFAA010000003">
    <property type="protein sequence ID" value="MBA0677692.1"/>
    <property type="molecule type" value="Genomic_DNA"/>
</dbReference>
<keyword evidence="5" id="KW-0539">Nucleus</keyword>
<dbReference type="SMART" id="SM01019">
    <property type="entry name" value="B3"/>
    <property type="match status" value="2"/>
</dbReference>
<dbReference type="PANTHER" id="PTHR31391:SF151">
    <property type="entry name" value="B3 DOMAIN-CONTAINING PROTEIN REM19-LIKE"/>
    <property type="match status" value="1"/>
</dbReference>
<reference evidence="8 9" key="1">
    <citation type="journal article" date="2019" name="Genome Biol. Evol.">
        <title>Insights into the evolution of the New World diploid cottons (Gossypium, subgenus Houzingenia) based on genome sequencing.</title>
        <authorList>
            <person name="Grover C.E."/>
            <person name="Arick M.A. 2nd"/>
            <person name="Thrash A."/>
            <person name="Conover J.L."/>
            <person name="Sanders W.S."/>
            <person name="Peterson D.G."/>
            <person name="Frelichowski J.E."/>
            <person name="Scheffler J.A."/>
            <person name="Scheffler B.E."/>
            <person name="Wendel J.F."/>
        </authorList>
    </citation>
    <scope>NUCLEOTIDE SEQUENCE [LARGE SCALE GENOMIC DNA]</scope>
    <source>
        <strain evidence="8">185</strain>
        <tissue evidence="8">Leaf</tissue>
    </source>
</reference>
<dbReference type="InterPro" id="IPR044837">
    <property type="entry name" value="REM16-like"/>
</dbReference>
<proteinExistence type="predicted"/>
<comment type="caution">
    <text evidence="8">The sequence shown here is derived from an EMBL/GenBank/DDBJ whole genome shotgun (WGS) entry which is preliminary data.</text>
</comment>
<feature type="region of interest" description="Disordered" evidence="6">
    <location>
        <begin position="1"/>
        <end position="35"/>
    </location>
</feature>
<protein>
    <recommendedName>
        <fullName evidence="7">TF-B3 domain-containing protein</fullName>
    </recommendedName>
</protein>
<evidence type="ECO:0000256" key="6">
    <source>
        <dbReference type="SAM" id="MobiDB-lite"/>
    </source>
</evidence>
<dbReference type="GO" id="GO:0003677">
    <property type="term" value="F:DNA binding"/>
    <property type="evidence" value="ECO:0007669"/>
    <property type="project" value="UniProtKB-KW"/>
</dbReference>
<dbReference type="Gene3D" id="2.40.330.10">
    <property type="entry name" value="DNA-binding pseudobarrel domain"/>
    <property type="match status" value="2"/>
</dbReference>
<gene>
    <name evidence="8" type="ORF">Goari_019087</name>
</gene>
<evidence type="ECO:0000259" key="7">
    <source>
        <dbReference type="PROSITE" id="PS50863"/>
    </source>
</evidence>
<feature type="compositionally biased region" description="Polar residues" evidence="6">
    <location>
        <begin position="10"/>
        <end position="25"/>
    </location>
</feature>
<comment type="subcellular location">
    <subcellularLocation>
        <location evidence="1">Nucleus</location>
    </subcellularLocation>
</comment>
<dbReference type="GO" id="GO:0005634">
    <property type="term" value="C:nucleus"/>
    <property type="evidence" value="ECO:0007669"/>
    <property type="project" value="UniProtKB-SubCell"/>
</dbReference>
<dbReference type="InterPro" id="IPR015300">
    <property type="entry name" value="DNA-bd_pseudobarrel_sf"/>
</dbReference>
<evidence type="ECO:0000256" key="1">
    <source>
        <dbReference type="ARBA" id="ARBA00004123"/>
    </source>
</evidence>
<sequence>MTEEPKPNSAMETETECNGKSNGCQVRNGDKSTSHPIIQQLKPRDMTENPRFQVVIHPSYVGHSSDKKCRLAIPANFVRKHLMKEQCSVLLCNSSGKTWIATLKRRRIGERLYIRSGWDTFVRDNNIQVGDFCAFELINSIEISFIVVIHQGRHANCHQSLASTDAFRPEKWVAPSYASRSRTEPLTALEKTKAFRIASAFKSENPFFVVIIQPSNVKSCRLSIPVNFARKYLTKMHKEVIHLLSNGKSWPVIYFQHSIEKPSVISGTGWRGFAMDNNLEVDDVCAFELIEGPKTSMKVTIYKMQAVEDSSTKVTISGTMCIYV</sequence>
<dbReference type="PROSITE" id="PS50863">
    <property type="entry name" value="B3"/>
    <property type="match status" value="2"/>
</dbReference>